<protein>
    <submittedName>
        <fullName evidence="1">Uncharacterized protein</fullName>
    </submittedName>
</protein>
<evidence type="ECO:0000313" key="1">
    <source>
        <dbReference type="EMBL" id="EIE90352.1"/>
    </source>
</evidence>
<dbReference type="RefSeq" id="XP_067525748.1">
    <property type="nucleotide sequence ID" value="XM_067669647.1"/>
</dbReference>
<reference evidence="1 2" key="1">
    <citation type="journal article" date="2009" name="PLoS Genet.">
        <title>Genomic analysis of the basal lineage fungus Rhizopus oryzae reveals a whole-genome duplication.</title>
        <authorList>
            <person name="Ma L.-J."/>
            <person name="Ibrahim A.S."/>
            <person name="Skory C."/>
            <person name="Grabherr M.G."/>
            <person name="Burger G."/>
            <person name="Butler M."/>
            <person name="Elias M."/>
            <person name="Idnurm A."/>
            <person name="Lang B.F."/>
            <person name="Sone T."/>
            <person name="Abe A."/>
            <person name="Calvo S.E."/>
            <person name="Corrochano L.M."/>
            <person name="Engels R."/>
            <person name="Fu J."/>
            <person name="Hansberg W."/>
            <person name="Kim J.-M."/>
            <person name="Kodira C.D."/>
            <person name="Koehrsen M.J."/>
            <person name="Liu B."/>
            <person name="Miranda-Saavedra D."/>
            <person name="O'Leary S."/>
            <person name="Ortiz-Castellanos L."/>
            <person name="Poulter R."/>
            <person name="Rodriguez-Romero J."/>
            <person name="Ruiz-Herrera J."/>
            <person name="Shen Y.-Q."/>
            <person name="Zeng Q."/>
            <person name="Galagan J."/>
            <person name="Birren B.W."/>
            <person name="Cuomo C.A."/>
            <person name="Wickes B.L."/>
        </authorList>
    </citation>
    <scope>NUCLEOTIDE SEQUENCE [LARGE SCALE GENOMIC DNA]</scope>
    <source>
        <strain evidence="2">RA 99-880 / ATCC MYA-4621 / FGSC 9543 / NRRL 43880</strain>
    </source>
</reference>
<accession>I1CPH2</accession>
<evidence type="ECO:0000313" key="2">
    <source>
        <dbReference type="Proteomes" id="UP000009138"/>
    </source>
</evidence>
<dbReference type="VEuPathDB" id="FungiDB:RO3G_15063"/>
<dbReference type="EMBL" id="CH476746">
    <property type="protein sequence ID" value="EIE90352.1"/>
    <property type="molecule type" value="Genomic_DNA"/>
</dbReference>
<dbReference type="InParanoid" id="I1CPH2"/>
<sequence length="43" mass="4808">MFASLGSVHIGPFQPTLCAMYDKQSALSTVLVWTLNYILHPKK</sequence>
<dbReference type="AlphaFoldDB" id="I1CPH2"/>
<dbReference type="GeneID" id="93622028"/>
<gene>
    <name evidence="1" type="ORF">RO3G_15063</name>
</gene>
<organism evidence="1 2">
    <name type="scientific">Rhizopus delemar (strain RA 99-880 / ATCC MYA-4621 / FGSC 9543 / NRRL 43880)</name>
    <name type="common">Mucormycosis agent</name>
    <name type="synonym">Rhizopus arrhizus var. delemar</name>
    <dbReference type="NCBI Taxonomy" id="246409"/>
    <lineage>
        <taxon>Eukaryota</taxon>
        <taxon>Fungi</taxon>
        <taxon>Fungi incertae sedis</taxon>
        <taxon>Mucoromycota</taxon>
        <taxon>Mucoromycotina</taxon>
        <taxon>Mucoromycetes</taxon>
        <taxon>Mucorales</taxon>
        <taxon>Mucorineae</taxon>
        <taxon>Rhizopodaceae</taxon>
        <taxon>Rhizopus</taxon>
    </lineage>
</organism>
<dbReference type="Proteomes" id="UP000009138">
    <property type="component" value="Unassembled WGS sequence"/>
</dbReference>
<name>I1CPH2_RHIO9</name>
<keyword evidence="2" id="KW-1185">Reference proteome</keyword>
<proteinExistence type="predicted"/>